<dbReference type="SUPFAM" id="SSF51126">
    <property type="entry name" value="Pectin lyase-like"/>
    <property type="match status" value="1"/>
</dbReference>
<protein>
    <recommendedName>
        <fullName evidence="3">Right handed beta helix domain-containing protein</fullName>
    </recommendedName>
</protein>
<dbReference type="OrthoDB" id="385257at2157"/>
<dbReference type="InterPro" id="IPR011050">
    <property type="entry name" value="Pectin_lyase_fold/virulence"/>
</dbReference>
<reference evidence="2" key="1">
    <citation type="journal article" date="2016" name="Genome Announc.">
        <title>Draft Genome Sequences of Methanobrevibacter curvatus DSM11111, Methanobrevibacter cuticularis DSM11139, Methanobrevibacter filiformis DSM11501, and Methanobrevibacter oralis DSM7256.</title>
        <authorList>
            <person name="Poehlein A."/>
            <person name="Seedorf H."/>
        </authorList>
    </citation>
    <scope>NUCLEOTIDE SEQUENCE [LARGE SCALE GENOMIC DNA]</scope>
    <source>
        <strain evidence="2">DSM 7256 / JCM 30027 / ZR</strain>
    </source>
</reference>
<dbReference type="AlphaFoldDB" id="A0A166B919"/>
<accession>A0A166B919</accession>
<evidence type="ECO:0000313" key="1">
    <source>
        <dbReference type="EMBL" id="KZX13031.1"/>
    </source>
</evidence>
<sequence>MLNKNKIVLYLAILGILLCCISASSATDVNDIAVPDDGTVIEEGDVSVSVDKVERKNMDYQNYSVNVMPLVTYVNVTNDNYGNFFDSNGYTTSQNNLNFVGDFNLKPFGNFKINQNVYLKAYNATFNNIGFDMLTSGVKLDGGNFVFNAPNNADCYAINVVNSNNVKISHTTITYACAYDNAANYNYAIKAINSKNLIIDWNNIIATLPLKTVSWSNPGISADYVAGVAIQNCNNLNFKRNNLTITANRRVGSFPTLDAVMIADSNNVKVEDNRIYESDIITQDNQYSYIYGIDVYRCNNTIINNNTVNMNGNNSGGTYSGNGTGAAYCIQLTGSYTGVVVSNNTLTTKNKGPNLGIYSQNYNGDTYLTVYGNKINVTGKAGSDPWSLVSGMELQDTNAVVYSNKIFVNNIAPYAAGNYAFGISYAQSTPKYHYYNIHHNNVTVVNADYAVYLINSNFVSGFVRYNNLIATHGNNTNTGNNAVSAPSNVVVSNNT</sequence>
<dbReference type="InterPro" id="IPR012334">
    <property type="entry name" value="Pectin_lyas_fold"/>
</dbReference>
<evidence type="ECO:0008006" key="3">
    <source>
        <dbReference type="Google" id="ProtNLM"/>
    </source>
</evidence>
<dbReference type="RefSeq" id="WP_052331835.1">
    <property type="nucleotide sequence ID" value="NZ_CABMAB010000031.1"/>
</dbReference>
<keyword evidence="2" id="KW-1185">Reference proteome</keyword>
<dbReference type="STRING" id="66851.MBORA_09320"/>
<proteinExistence type="predicted"/>
<comment type="caution">
    <text evidence="1">The sequence shown here is derived from an EMBL/GenBank/DDBJ whole genome shotgun (WGS) entry which is preliminary data.</text>
</comment>
<dbReference type="Gene3D" id="2.160.20.10">
    <property type="entry name" value="Single-stranded right-handed beta-helix, Pectin lyase-like"/>
    <property type="match status" value="1"/>
</dbReference>
<evidence type="ECO:0000313" key="2">
    <source>
        <dbReference type="Proteomes" id="UP000077428"/>
    </source>
</evidence>
<name>A0A166B919_METOA</name>
<dbReference type="PATRIC" id="fig|66851.6.peg.1024"/>
<organism evidence="1 2">
    <name type="scientific">Methanobrevibacter oralis</name>
    <dbReference type="NCBI Taxonomy" id="66851"/>
    <lineage>
        <taxon>Archaea</taxon>
        <taxon>Methanobacteriati</taxon>
        <taxon>Methanobacteriota</taxon>
        <taxon>Methanomada group</taxon>
        <taxon>Methanobacteria</taxon>
        <taxon>Methanobacteriales</taxon>
        <taxon>Methanobacteriaceae</taxon>
        <taxon>Methanobrevibacter</taxon>
    </lineage>
</organism>
<dbReference type="Proteomes" id="UP000077428">
    <property type="component" value="Unassembled WGS sequence"/>
</dbReference>
<gene>
    <name evidence="1" type="ORF">MBORA_09320</name>
</gene>
<dbReference type="EMBL" id="LWMU01000059">
    <property type="protein sequence ID" value="KZX13031.1"/>
    <property type="molecule type" value="Genomic_DNA"/>
</dbReference>